<protein>
    <recommendedName>
        <fullName evidence="1">PIN-like domain-containing protein</fullName>
    </recommendedName>
</protein>
<organism evidence="2 3">
    <name type="scientific">Agrilutibacter terrestris</name>
    <dbReference type="NCBI Taxonomy" id="2865112"/>
    <lineage>
        <taxon>Bacteria</taxon>
        <taxon>Pseudomonadati</taxon>
        <taxon>Pseudomonadota</taxon>
        <taxon>Gammaproteobacteria</taxon>
        <taxon>Lysobacterales</taxon>
        <taxon>Lysobacteraceae</taxon>
        <taxon>Agrilutibacter</taxon>
    </lineage>
</organism>
<keyword evidence="3" id="KW-1185">Reference proteome</keyword>
<evidence type="ECO:0000259" key="1">
    <source>
        <dbReference type="Pfam" id="PF18475"/>
    </source>
</evidence>
<dbReference type="InterPro" id="IPR041494">
    <property type="entry name" value="PIN7"/>
</dbReference>
<reference evidence="2 3" key="1">
    <citation type="submission" date="2020-08" db="EMBL/GenBank/DDBJ databases">
        <title>Lysobacter sp. II4 sp. nov., isolated from soil.</title>
        <authorList>
            <person name="Woo C.Y."/>
            <person name="Kim J."/>
        </authorList>
    </citation>
    <scope>NUCLEOTIDE SEQUENCE [LARGE SCALE GENOMIC DNA]</scope>
    <source>
        <strain evidence="2 3">II4</strain>
    </source>
</reference>
<name>A0A7H0G099_9GAMM</name>
<dbReference type="Proteomes" id="UP000516018">
    <property type="component" value="Chromosome"/>
</dbReference>
<dbReference type="Pfam" id="PF18475">
    <property type="entry name" value="PIN7"/>
    <property type="match status" value="1"/>
</dbReference>
<accession>A0A7H0G099</accession>
<dbReference type="AlphaFoldDB" id="A0A7H0G099"/>
<proteinExistence type="predicted"/>
<feature type="domain" description="PIN-like" evidence="1">
    <location>
        <begin position="7"/>
        <end position="107"/>
    </location>
</feature>
<dbReference type="EMBL" id="CP060820">
    <property type="protein sequence ID" value="QNP41715.1"/>
    <property type="molecule type" value="Genomic_DNA"/>
</dbReference>
<evidence type="ECO:0000313" key="3">
    <source>
        <dbReference type="Proteomes" id="UP000516018"/>
    </source>
</evidence>
<gene>
    <name evidence="2" type="ORF">H8B22_05770</name>
</gene>
<sequence>MSKPYFLIDFENVQPKALDRLQPGAARIKVFLGQHQTKLMLELVQALQPFGADAQYIPITGSGPDAVDFHIAFYIGRLAAAEPGAAFTIISKDKGFDPLVRHLNGLGISCRRLAEIPGSAAAAPVAVAKPAVAVKPVAAAKKAVAPAKVPGKTATKKSAKNVSVTVLPEANGAAPATRTVPKAMTTQQRVPQVVDRLKKSSKPAKLATLKSSIKSWFTPPLDDKTVAAIVQSLQDSRQITVTGTKVAYALG</sequence>
<dbReference type="RefSeq" id="WP_187713151.1">
    <property type="nucleotide sequence ID" value="NZ_CP060820.1"/>
</dbReference>
<dbReference type="KEGG" id="lsx:H8B22_05770"/>
<evidence type="ECO:0000313" key="2">
    <source>
        <dbReference type="EMBL" id="QNP41715.1"/>
    </source>
</evidence>